<protein>
    <recommendedName>
        <fullName evidence="5">Pyruvate decarboxylase</fullName>
        <ecNumber evidence="4">4.1.1.1</ecNumber>
    </recommendedName>
</protein>
<dbReference type="OrthoDB" id="308383at2759"/>
<evidence type="ECO:0000256" key="5">
    <source>
        <dbReference type="ARBA" id="ARBA00014422"/>
    </source>
</evidence>
<keyword evidence="10" id="KW-0456">Lyase</keyword>
<evidence type="ECO:0000259" key="15">
    <source>
        <dbReference type="Pfam" id="PF02776"/>
    </source>
</evidence>
<comment type="cofactor">
    <cofactor evidence="2">
        <name>thiamine diphosphate</name>
        <dbReference type="ChEBI" id="CHEBI:58937"/>
    </cofactor>
</comment>
<dbReference type="InterPro" id="IPR011766">
    <property type="entry name" value="TPP_enzyme_TPP-bd"/>
</dbReference>
<feature type="domain" description="Thiamine pyrophosphate enzyme N-terminal TPP-binding" evidence="15">
    <location>
        <begin position="5"/>
        <end position="119"/>
    </location>
</feature>
<dbReference type="Pfam" id="PF00205">
    <property type="entry name" value="TPP_enzyme_M"/>
    <property type="match status" value="1"/>
</dbReference>
<evidence type="ECO:0000256" key="11">
    <source>
        <dbReference type="PIRSR" id="PIRSR036565-2"/>
    </source>
</evidence>
<feature type="domain" description="Thiamine pyrophosphate enzyme TPP-binding" evidence="14">
    <location>
        <begin position="400"/>
        <end position="514"/>
    </location>
</feature>
<dbReference type="CDD" id="cd02005">
    <property type="entry name" value="TPP_PDC_IPDC"/>
    <property type="match status" value="1"/>
</dbReference>
<evidence type="ECO:0000256" key="9">
    <source>
        <dbReference type="ARBA" id="ARBA00023052"/>
    </source>
</evidence>
<dbReference type="InterPro" id="IPR012000">
    <property type="entry name" value="Thiamin_PyroP_enz_cen_dom"/>
</dbReference>
<dbReference type="Pfam" id="PF02776">
    <property type="entry name" value="TPP_enzyme_N"/>
    <property type="match status" value="1"/>
</dbReference>
<dbReference type="CDD" id="cd07038">
    <property type="entry name" value="TPP_PYR_PDC_IPDC_like"/>
    <property type="match status" value="1"/>
</dbReference>
<evidence type="ECO:0000256" key="6">
    <source>
        <dbReference type="ARBA" id="ARBA00022723"/>
    </source>
</evidence>
<sequence length="598" mass="65286">MSTITLGRYLWERIHQVGVDTILGVPGDFNLDFLDYIYEVQGLRWVGNANELNAAYAADGYGRVKGVPGVVVTTHGVGELSALNGVAGAHSEQVKVIHVVGQTTRQMQKQRMLIHHAISNDPDHSVYSKMSKLARVAEAELEDVSTAPAEIDRVIRECFIQSRPVYIFLPLDLSHEHVPASLLDKPLDISYPVDTAAQDSAISAIISALSSATNPAVFVDALTQRHNAVSEARALVEKLKLPVYASNMGKAIVDESNPLYVGTMNGKFAAPGAYEALQKADLTLLLGDLPCDTNTGAFSRPITPANSIVVNPFDVKIKGKDYPNTYLKPLLAALVEALPGDWKPQAGIPQLPRLEDCPEHPAHPANAYRKWPAQQITHDWVWARVAAFLRPGDVVIPDTGTSTFGLSDVPFPVGNVRFVSQAYYGSIGWSVPAALGSELALEEIAAAKKRQGRPDAHAARGRTLLFVGDGSLGLTVQEIGTMVQQKGPRPIIFILNNKGYTIERIIHGAHYSYNDINNLSYQHLLPLFQHPSPATCYRRCASKQELDAALADPELADPSLVQVVEIVMDKLDVPWRLMEIIKSREGKEQGLRAEGFLE</sequence>
<feature type="binding site" evidence="11">
    <location>
        <position position="499"/>
    </location>
    <ligand>
        <name>Mg(2+)</name>
        <dbReference type="ChEBI" id="CHEBI:18420"/>
    </ligand>
</feature>
<evidence type="ECO:0000256" key="2">
    <source>
        <dbReference type="ARBA" id="ARBA00001964"/>
    </source>
</evidence>
<dbReference type="InterPro" id="IPR047213">
    <property type="entry name" value="TPP_PYR_PDC_IPDC-like"/>
</dbReference>
<accession>A0A8H4N9B7</accession>
<dbReference type="InterPro" id="IPR012110">
    <property type="entry name" value="PDC/IPDC-like"/>
</dbReference>
<evidence type="ECO:0000256" key="10">
    <source>
        <dbReference type="ARBA" id="ARBA00023239"/>
    </source>
</evidence>
<dbReference type="GO" id="GO:0005634">
    <property type="term" value="C:nucleus"/>
    <property type="evidence" value="ECO:0007669"/>
    <property type="project" value="TreeGrafter"/>
</dbReference>
<dbReference type="Gene3D" id="3.40.50.1220">
    <property type="entry name" value="TPP-binding domain"/>
    <property type="match status" value="1"/>
</dbReference>
<keyword evidence="6 11" id="KW-0479">Metal-binding</keyword>
<dbReference type="Gene3D" id="3.40.50.970">
    <property type="match status" value="2"/>
</dbReference>
<comment type="caution">
    <text evidence="16">The sequence shown here is derived from an EMBL/GenBank/DDBJ whole genome shotgun (WGS) entry which is preliminary data.</text>
</comment>
<keyword evidence="9 12" id="KW-0786">Thiamine pyrophosphate</keyword>
<dbReference type="Proteomes" id="UP000572817">
    <property type="component" value="Unassembled WGS sequence"/>
</dbReference>
<evidence type="ECO:0000256" key="8">
    <source>
        <dbReference type="ARBA" id="ARBA00022842"/>
    </source>
</evidence>
<evidence type="ECO:0000259" key="14">
    <source>
        <dbReference type="Pfam" id="PF02775"/>
    </source>
</evidence>
<keyword evidence="7" id="KW-0210">Decarboxylase</keyword>
<gene>
    <name evidence="16" type="ORF">GTA08_BOTSDO13890</name>
</gene>
<dbReference type="GO" id="GO:0000949">
    <property type="term" value="P:aromatic amino acid family catabolic process to alcohol via Ehrlich pathway"/>
    <property type="evidence" value="ECO:0007669"/>
    <property type="project" value="TreeGrafter"/>
</dbReference>
<comment type="cofactor">
    <cofactor evidence="11">
        <name>Mg(2+)</name>
        <dbReference type="ChEBI" id="CHEBI:18420"/>
    </cofactor>
    <text evidence="11">Binds 1 Mg(2+) per subunit.</text>
</comment>
<dbReference type="GO" id="GO:0004737">
    <property type="term" value="F:pyruvate decarboxylase activity"/>
    <property type="evidence" value="ECO:0007669"/>
    <property type="project" value="UniProtKB-EC"/>
</dbReference>
<evidence type="ECO:0000256" key="1">
    <source>
        <dbReference type="ARBA" id="ARBA00001041"/>
    </source>
</evidence>
<dbReference type="FunFam" id="3.40.50.970:FF:000024">
    <property type="entry name" value="Pyruvate decarboxylase isozyme"/>
    <property type="match status" value="1"/>
</dbReference>
<dbReference type="PANTHER" id="PTHR43452:SF30">
    <property type="entry name" value="PYRUVATE DECARBOXYLASE ISOZYME 1-RELATED"/>
    <property type="match status" value="1"/>
</dbReference>
<evidence type="ECO:0000256" key="7">
    <source>
        <dbReference type="ARBA" id="ARBA00022793"/>
    </source>
</evidence>
<proteinExistence type="inferred from homology"/>
<feature type="binding site" evidence="11">
    <location>
        <position position="469"/>
    </location>
    <ligand>
        <name>Mg(2+)</name>
        <dbReference type="ChEBI" id="CHEBI:18420"/>
    </ligand>
</feature>
<keyword evidence="8 11" id="KW-0460">Magnesium</keyword>
<dbReference type="AlphaFoldDB" id="A0A8H4N9B7"/>
<comment type="catalytic activity">
    <reaction evidence="1">
        <text>a 2-oxocarboxylate + H(+) = an aldehyde + CO2</text>
        <dbReference type="Rhea" id="RHEA:11628"/>
        <dbReference type="ChEBI" id="CHEBI:15378"/>
        <dbReference type="ChEBI" id="CHEBI:16526"/>
        <dbReference type="ChEBI" id="CHEBI:17478"/>
        <dbReference type="ChEBI" id="CHEBI:35179"/>
        <dbReference type="EC" id="4.1.1.1"/>
    </reaction>
</comment>
<dbReference type="GO" id="GO:0005829">
    <property type="term" value="C:cytosol"/>
    <property type="evidence" value="ECO:0007669"/>
    <property type="project" value="TreeGrafter"/>
</dbReference>
<evidence type="ECO:0000313" key="16">
    <source>
        <dbReference type="EMBL" id="KAF4310631.1"/>
    </source>
</evidence>
<evidence type="ECO:0000313" key="17">
    <source>
        <dbReference type="Proteomes" id="UP000572817"/>
    </source>
</evidence>
<dbReference type="InterPro" id="IPR012001">
    <property type="entry name" value="Thiamin_PyroP_enz_TPP-bd_dom"/>
</dbReference>
<organism evidence="16 17">
    <name type="scientific">Botryosphaeria dothidea</name>
    <dbReference type="NCBI Taxonomy" id="55169"/>
    <lineage>
        <taxon>Eukaryota</taxon>
        <taxon>Fungi</taxon>
        <taxon>Dikarya</taxon>
        <taxon>Ascomycota</taxon>
        <taxon>Pezizomycotina</taxon>
        <taxon>Dothideomycetes</taxon>
        <taxon>Dothideomycetes incertae sedis</taxon>
        <taxon>Botryosphaeriales</taxon>
        <taxon>Botryosphaeriaceae</taxon>
        <taxon>Botryosphaeria</taxon>
    </lineage>
</organism>
<dbReference type="PIRSF" id="PIRSF036565">
    <property type="entry name" value="Pyruvt_ip_decrb"/>
    <property type="match status" value="1"/>
</dbReference>
<dbReference type="EC" id="4.1.1.1" evidence="4"/>
<evidence type="ECO:0000256" key="12">
    <source>
        <dbReference type="RuleBase" id="RU362132"/>
    </source>
</evidence>
<dbReference type="SUPFAM" id="SSF52518">
    <property type="entry name" value="Thiamin diphosphate-binding fold (THDP-binding)"/>
    <property type="match status" value="2"/>
</dbReference>
<comment type="similarity">
    <text evidence="3 12">Belongs to the TPP enzyme family.</text>
</comment>
<name>A0A8H4N9B7_9PEZI</name>
<evidence type="ECO:0000259" key="13">
    <source>
        <dbReference type="Pfam" id="PF00205"/>
    </source>
</evidence>
<dbReference type="FunFam" id="3.40.50.970:FF:000019">
    <property type="entry name" value="Pyruvate decarboxylase isozyme"/>
    <property type="match status" value="1"/>
</dbReference>
<dbReference type="InterPro" id="IPR047214">
    <property type="entry name" value="TPP_PDC_IPDC"/>
</dbReference>
<feature type="binding site" evidence="11">
    <location>
        <position position="497"/>
    </location>
    <ligand>
        <name>Mg(2+)</name>
        <dbReference type="ChEBI" id="CHEBI:18420"/>
    </ligand>
</feature>
<dbReference type="PANTHER" id="PTHR43452">
    <property type="entry name" value="PYRUVATE DECARBOXYLASE"/>
    <property type="match status" value="1"/>
</dbReference>
<dbReference type="SUPFAM" id="SSF52467">
    <property type="entry name" value="DHS-like NAD/FAD-binding domain"/>
    <property type="match status" value="1"/>
</dbReference>
<dbReference type="EMBL" id="WWBZ02000014">
    <property type="protein sequence ID" value="KAF4310631.1"/>
    <property type="molecule type" value="Genomic_DNA"/>
</dbReference>
<keyword evidence="17" id="KW-1185">Reference proteome</keyword>
<dbReference type="GO" id="GO:0000287">
    <property type="term" value="F:magnesium ion binding"/>
    <property type="evidence" value="ECO:0007669"/>
    <property type="project" value="InterPro"/>
</dbReference>
<dbReference type="Pfam" id="PF02775">
    <property type="entry name" value="TPP_enzyme_C"/>
    <property type="match status" value="1"/>
</dbReference>
<reference evidence="16" key="1">
    <citation type="submission" date="2020-04" db="EMBL/GenBank/DDBJ databases">
        <title>Genome Assembly and Annotation of Botryosphaeria dothidea sdau 11-99, a Latent Pathogen of Apple Fruit Ring Rot in China.</title>
        <authorList>
            <person name="Yu C."/>
            <person name="Diao Y."/>
            <person name="Lu Q."/>
            <person name="Zhao J."/>
            <person name="Cui S."/>
            <person name="Peng C."/>
            <person name="He B."/>
            <person name="Liu H."/>
        </authorList>
    </citation>
    <scope>NUCLEOTIDE SEQUENCE [LARGE SCALE GENOMIC DNA]</scope>
    <source>
        <strain evidence="16">Sdau11-99</strain>
    </source>
</reference>
<evidence type="ECO:0000256" key="3">
    <source>
        <dbReference type="ARBA" id="ARBA00007812"/>
    </source>
</evidence>
<dbReference type="GO" id="GO:0030976">
    <property type="term" value="F:thiamine pyrophosphate binding"/>
    <property type="evidence" value="ECO:0007669"/>
    <property type="project" value="InterPro"/>
</dbReference>
<feature type="domain" description="Thiamine pyrophosphate enzyme central" evidence="13">
    <location>
        <begin position="202"/>
        <end position="316"/>
    </location>
</feature>
<dbReference type="InterPro" id="IPR029035">
    <property type="entry name" value="DHS-like_NAD/FAD-binding_dom"/>
</dbReference>
<evidence type="ECO:0000256" key="4">
    <source>
        <dbReference type="ARBA" id="ARBA00013202"/>
    </source>
</evidence>
<dbReference type="InterPro" id="IPR029061">
    <property type="entry name" value="THDP-binding"/>
</dbReference>